<dbReference type="EMBL" id="KV426137">
    <property type="protein sequence ID" value="KZV87068.1"/>
    <property type="molecule type" value="Genomic_DNA"/>
</dbReference>
<evidence type="ECO:0008006" key="4">
    <source>
        <dbReference type="Google" id="ProtNLM"/>
    </source>
</evidence>
<protein>
    <recommendedName>
        <fullName evidence="4">Secreted protein</fullName>
    </recommendedName>
</protein>
<evidence type="ECO:0000313" key="3">
    <source>
        <dbReference type="Proteomes" id="UP000077266"/>
    </source>
</evidence>
<keyword evidence="1" id="KW-0732">Signal</keyword>
<evidence type="ECO:0000313" key="2">
    <source>
        <dbReference type="EMBL" id="KZV87068.1"/>
    </source>
</evidence>
<dbReference type="InParanoid" id="A0A165EJB6"/>
<feature type="signal peptide" evidence="1">
    <location>
        <begin position="1"/>
        <end position="17"/>
    </location>
</feature>
<accession>A0A165EJB6</accession>
<sequence length="143" mass="16398">MTFCPLFLFLAVSFYRAHRLGKAKLQETEMRVSMFPDLSSELWSVAIASLTGGGVNGVRFAQLRVLGFMYIERREFTRVDLLCCTAHSSTHHASRCSCGCRATPDVRRCWLVEASMWMRIRSVPDDDDDVLFFEAIVQENYLM</sequence>
<proteinExistence type="predicted"/>
<dbReference type="AlphaFoldDB" id="A0A165EJB6"/>
<name>A0A165EJB6_EXIGL</name>
<feature type="chain" id="PRO_5007857243" description="Secreted protein" evidence="1">
    <location>
        <begin position="18"/>
        <end position="143"/>
    </location>
</feature>
<dbReference type="Proteomes" id="UP000077266">
    <property type="component" value="Unassembled WGS sequence"/>
</dbReference>
<reference evidence="2 3" key="1">
    <citation type="journal article" date="2016" name="Mol. Biol. Evol.">
        <title>Comparative Genomics of Early-Diverging Mushroom-Forming Fungi Provides Insights into the Origins of Lignocellulose Decay Capabilities.</title>
        <authorList>
            <person name="Nagy L.G."/>
            <person name="Riley R."/>
            <person name="Tritt A."/>
            <person name="Adam C."/>
            <person name="Daum C."/>
            <person name="Floudas D."/>
            <person name="Sun H."/>
            <person name="Yadav J.S."/>
            <person name="Pangilinan J."/>
            <person name="Larsson K.H."/>
            <person name="Matsuura K."/>
            <person name="Barry K."/>
            <person name="Labutti K."/>
            <person name="Kuo R."/>
            <person name="Ohm R.A."/>
            <person name="Bhattacharya S.S."/>
            <person name="Shirouzu T."/>
            <person name="Yoshinaga Y."/>
            <person name="Martin F.M."/>
            <person name="Grigoriev I.V."/>
            <person name="Hibbett D.S."/>
        </authorList>
    </citation>
    <scope>NUCLEOTIDE SEQUENCE [LARGE SCALE GENOMIC DNA]</scope>
    <source>
        <strain evidence="2 3">HHB12029</strain>
    </source>
</reference>
<gene>
    <name evidence="2" type="ORF">EXIGLDRAFT_211976</name>
</gene>
<keyword evidence="3" id="KW-1185">Reference proteome</keyword>
<evidence type="ECO:0000256" key="1">
    <source>
        <dbReference type="SAM" id="SignalP"/>
    </source>
</evidence>
<organism evidence="2 3">
    <name type="scientific">Exidia glandulosa HHB12029</name>
    <dbReference type="NCBI Taxonomy" id="1314781"/>
    <lineage>
        <taxon>Eukaryota</taxon>
        <taxon>Fungi</taxon>
        <taxon>Dikarya</taxon>
        <taxon>Basidiomycota</taxon>
        <taxon>Agaricomycotina</taxon>
        <taxon>Agaricomycetes</taxon>
        <taxon>Auriculariales</taxon>
        <taxon>Exidiaceae</taxon>
        <taxon>Exidia</taxon>
    </lineage>
</organism>